<sequence length="39" mass="4659">MEIIKAIHSLRIDKKISKYLTQINRMHGSLIRMSNLIYE</sequence>
<gene>
    <name evidence="1" type="ordered locus">Cycma_4474</name>
</gene>
<dbReference type="Proteomes" id="UP000001635">
    <property type="component" value="Chromosome"/>
</dbReference>
<evidence type="ECO:0000313" key="2">
    <source>
        <dbReference type="Proteomes" id="UP000001635"/>
    </source>
</evidence>
<proteinExistence type="predicted"/>
<evidence type="ECO:0000313" key="1">
    <source>
        <dbReference type="EMBL" id="AEL28173.1"/>
    </source>
</evidence>
<dbReference type="HOGENOM" id="CLU_3308371_0_0_10"/>
<organism evidence="1 2">
    <name type="scientific">Cyclobacterium marinum (strain ATCC 25205 / DSM 745 / LMG 13164 / NCIMB 1802)</name>
    <name type="common">Flectobacillus marinus</name>
    <dbReference type="NCBI Taxonomy" id="880070"/>
    <lineage>
        <taxon>Bacteria</taxon>
        <taxon>Pseudomonadati</taxon>
        <taxon>Bacteroidota</taxon>
        <taxon>Cytophagia</taxon>
        <taxon>Cytophagales</taxon>
        <taxon>Cyclobacteriaceae</taxon>
        <taxon>Cyclobacterium</taxon>
    </lineage>
</organism>
<protein>
    <submittedName>
        <fullName evidence="1">Uncharacterized protein</fullName>
    </submittedName>
</protein>
<dbReference type="STRING" id="880070.Cycma_4474"/>
<dbReference type="KEGG" id="cmr:Cycma_4474"/>
<keyword evidence="2" id="KW-1185">Reference proteome</keyword>
<dbReference type="AlphaFoldDB" id="G0J0A0"/>
<dbReference type="EMBL" id="CP002955">
    <property type="protein sequence ID" value="AEL28173.1"/>
    <property type="molecule type" value="Genomic_DNA"/>
</dbReference>
<name>G0J0A0_CYCMS</name>
<accession>G0J0A0</accession>
<reference evidence="2" key="1">
    <citation type="submission" date="2011-07" db="EMBL/GenBank/DDBJ databases">
        <title>The complete genome of Cyclobacterium marinum DSM 745.</title>
        <authorList>
            <person name="Lucas S."/>
            <person name="Han J."/>
            <person name="Lapidus A."/>
            <person name="Bruce D."/>
            <person name="Goodwin L."/>
            <person name="Pitluck S."/>
            <person name="Peters L."/>
            <person name="Kyrpides N."/>
            <person name="Mavromatis K."/>
            <person name="Ivanova N."/>
            <person name="Ovchinnikova G."/>
            <person name="Chertkov O."/>
            <person name="Detter J.C."/>
            <person name="Tapia R."/>
            <person name="Han C."/>
            <person name="Land M."/>
            <person name="Hauser L."/>
            <person name="Markowitz V."/>
            <person name="Cheng J.-F."/>
            <person name="Hugenholtz P."/>
            <person name="Woyke T."/>
            <person name="Wu D."/>
            <person name="Tindall B."/>
            <person name="Schuetze A."/>
            <person name="Brambilla E."/>
            <person name="Klenk H.-P."/>
            <person name="Eisen J.A."/>
        </authorList>
    </citation>
    <scope>NUCLEOTIDE SEQUENCE [LARGE SCALE GENOMIC DNA]</scope>
    <source>
        <strain evidence="2">ATCC 25205 / DSM 745 / LMG 13164 / NCIMB 1802</strain>
    </source>
</reference>